<evidence type="ECO:0000256" key="1">
    <source>
        <dbReference type="SAM" id="MobiDB-lite"/>
    </source>
</evidence>
<organism evidence="2 3">
    <name type="scientific">Cirrhinus mrigala</name>
    <name type="common">Mrigala</name>
    <dbReference type="NCBI Taxonomy" id="683832"/>
    <lineage>
        <taxon>Eukaryota</taxon>
        <taxon>Metazoa</taxon>
        <taxon>Chordata</taxon>
        <taxon>Craniata</taxon>
        <taxon>Vertebrata</taxon>
        <taxon>Euteleostomi</taxon>
        <taxon>Actinopterygii</taxon>
        <taxon>Neopterygii</taxon>
        <taxon>Teleostei</taxon>
        <taxon>Ostariophysi</taxon>
        <taxon>Cypriniformes</taxon>
        <taxon>Cyprinidae</taxon>
        <taxon>Labeoninae</taxon>
        <taxon>Labeonini</taxon>
        <taxon>Cirrhinus</taxon>
    </lineage>
</organism>
<proteinExistence type="predicted"/>
<evidence type="ECO:0000313" key="2">
    <source>
        <dbReference type="EMBL" id="KAL0177949.1"/>
    </source>
</evidence>
<evidence type="ECO:0000313" key="3">
    <source>
        <dbReference type="Proteomes" id="UP001529510"/>
    </source>
</evidence>
<feature type="region of interest" description="Disordered" evidence="1">
    <location>
        <begin position="1"/>
        <end position="25"/>
    </location>
</feature>
<accession>A0ABD0PV95</accession>
<reference evidence="2 3" key="1">
    <citation type="submission" date="2024-05" db="EMBL/GenBank/DDBJ databases">
        <title>Genome sequencing and assembly of Indian major carp, Cirrhinus mrigala (Hamilton, 1822).</title>
        <authorList>
            <person name="Mohindra V."/>
            <person name="Chowdhury L.M."/>
            <person name="Lal K."/>
            <person name="Jena J.K."/>
        </authorList>
    </citation>
    <scope>NUCLEOTIDE SEQUENCE [LARGE SCALE GENOMIC DNA]</scope>
    <source>
        <strain evidence="2">CM1030</strain>
        <tissue evidence="2">Blood</tissue>
    </source>
</reference>
<sequence length="60" mass="6771">MILNTISGEKENEEEEDSKTESPALTGSLSALYGGLNPYLYSQFNLHIREQKINQITLLK</sequence>
<feature type="non-terminal residue" evidence="2">
    <location>
        <position position="60"/>
    </location>
</feature>
<protein>
    <submittedName>
        <fullName evidence="2">Uncharacterized protein</fullName>
    </submittedName>
</protein>
<name>A0ABD0PV95_CIRMR</name>
<comment type="caution">
    <text evidence="2">The sequence shown here is derived from an EMBL/GenBank/DDBJ whole genome shotgun (WGS) entry which is preliminary data.</text>
</comment>
<keyword evidence="3" id="KW-1185">Reference proteome</keyword>
<gene>
    <name evidence="2" type="ORF">M9458_026843</name>
</gene>
<dbReference type="Pfam" id="PF25828">
    <property type="entry name" value="CC_Cfap43"/>
    <property type="match status" value="1"/>
</dbReference>
<dbReference type="EMBL" id="JAMKFB020000013">
    <property type="protein sequence ID" value="KAL0177949.1"/>
    <property type="molecule type" value="Genomic_DNA"/>
</dbReference>
<dbReference type="Proteomes" id="UP001529510">
    <property type="component" value="Unassembled WGS sequence"/>
</dbReference>
<dbReference type="AlphaFoldDB" id="A0ABD0PV95"/>